<protein>
    <submittedName>
        <fullName evidence="2">GNAT family protein</fullName>
    </submittedName>
</protein>
<keyword evidence="3" id="KW-1185">Reference proteome</keyword>
<dbReference type="InterPro" id="IPR016181">
    <property type="entry name" value="Acyl_CoA_acyltransferase"/>
</dbReference>
<evidence type="ECO:0000313" key="3">
    <source>
        <dbReference type="Proteomes" id="UP001144612"/>
    </source>
</evidence>
<dbReference type="Proteomes" id="UP001144612">
    <property type="component" value="Unassembled WGS sequence"/>
</dbReference>
<comment type="caution">
    <text evidence="2">The sequence shown here is derived from an EMBL/GenBank/DDBJ whole genome shotgun (WGS) entry which is preliminary data.</text>
</comment>
<accession>A0ABT4DBR1</accession>
<dbReference type="Pfam" id="PF13302">
    <property type="entry name" value="Acetyltransf_3"/>
    <property type="match status" value="1"/>
</dbReference>
<reference evidence="2" key="1">
    <citation type="submission" date="2022-12" db="EMBL/GenBank/DDBJ databases">
        <title>Clostridium sp. nov., isolated from industrial wastewater.</title>
        <authorList>
            <person name="Jiayan W."/>
        </authorList>
    </citation>
    <scope>NUCLEOTIDE SEQUENCE</scope>
    <source>
        <strain evidence="2">ZC22-4</strain>
    </source>
</reference>
<sequence>MFKCIIDENIELRLLETTHAEEIFKSIDSCRNHLREWLPFVDGTKTIEDTKKFIDMTKEQFVSNSGFQSGIWYKGVFAGIIGYHKVDWNNKSVSIGYWLDERYVGKRIMTKACRKFVDYAFNNLKLNRVEIRCGENNYKSRAIPQKIGFSEEGLIRDAEWLYDHYVNHIVYGMLADEWVRGK</sequence>
<dbReference type="EMBL" id="JAPQFJ010000015">
    <property type="protein sequence ID" value="MCY6959741.1"/>
    <property type="molecule type" value="Genomic_DNA"/>
</dbReference>
<dbReference type="Gene3D" id="3.40.630.30">
    <property type="match status" value="1"/>
</dbReference>
<gene>
    <name evidence="2" type="ORF">OW729_14065</name>
</gene>
<dbReference type="PANTHER" id="PTHR43441:SF12">
    <property type="entry name" value="RIBOSOMAL N-ACETYLTRANSFERASE YDAF-RELATED"/>
    <property type="match status" value="1"/>
</dbReference>
<dbReference type="RefSeq" id="WP_268062175.1">
    <property type="nucleotide sequence ID" value="NZ_JAPQFJ010000015.1"/>
</dbReference>
<feature type="domain" description="N-acetyltransferase" evidence="1">
    <location>
        <begin position="10"/>
        <end position="176"/>
    </location>
</feature>
<dbReference type="PANTHER" id="PTHR43441">
    <property type="entry name" value="RIBOSOMAL-PROTEIN-SERINE ACETYLTRANSFERASE"/>
    <property type="match status" value="1"/>
</dbReference>
<proteinExistence type="predicted"/>
<dbReference type="PROSITE" id="PS51186">
    <property type="entry name" value="GNAT"/>
    <property type="match status" value="1"/>
</dbReference>
<dbReference type="SUPFAM" id="SSF55729">
    <property type="entry name" value="Acyl-CoA N-acyltransferases (Nat)"/>
    <property type="match status" value="1"/>
</dbReference>
<organism evidence="2 3">
    <name type="scientific">Clostridium brassicae</name>
    <dbReference type="NCBI Taxonomy" id="2999072"/>
    <lineage>
        <taxon>Bacteria</taxon>
        <taxon>Bacillati</taxon>
        <taxon>Bacillota</taxon>
        <taxon>Clostridia</taxon>
        <taxon>Eubacteriales</taxon>
        <taxon>Clostridiaceae</taxon>
        <taxon>Clostridium</taxon>
    </lineage>
</organism>
<dbReference type="InterPro" id="IPR051908">
    <property type="entry name" value="Ribosomal_N-acetyltransferase"/>
</dbReference>
<evidence type="ECO:0000313" key="2">
    <source>
        <dbReference type="EMBL" id="MCY6959741.1"/>
    </source>
</evidence>
<dbReference type="InterPro" id="IPR000182">
    <property type="entry name" value="GNAT_dom"/>
</dbReference>
<evidence type="ECO:0000259" key="1">
    <source>
        <dbReference type="PROSITE" id="PS51186"/>
    </source>
</evidence>
<name>A0ABT4DBR1_9CLOT</name>